<evidence type="ECO:0000313" key="3">
    <source>
        <dbReference type="Proteomes" id="UP000185860"/>
    </source>
</evidence>
<proteinExistence type="predicted"/>
<organism evidence="2 3">
    <name type="scientific">[Phormidium ambiguum] IAM M-71</name>
    <dbReference type="NCBI Taxonomy" id="454136"/>
    <lineage>
        <taxon>Bacteria</taxon>
        <taxon>Bacillati</taxon>
        <taxon>Cyanobacteriota</taxon>
        <taxon>Cyanophyceae</taxon>
        <taxon>Oscillatoriophycideae</taxon>
        <taxon>Aerosakkonematales</taxon>
        <taxon>Aerosakkonemataceae</taxon>
        <taxon>Floridanema</taxon>
    </lineage>
</organism>
<feature type="region of interest" description="Disordered" evidence="1">
    <location>
        <begin position="1"/>
        <end position="60"/>
    </location>
</feature>
<name>A0A1U7I4Q4_9CYAN</name>
<feature type="compositionally biased region" description="Low complexity" evidence="1">
    <location>
        <begin position="50"/>
        <end position="60"/>
    </location>
</feature>
<accession>A0A1U7I4Q4</accession>
<reference evidence="2 3" key="1">
    <citation type="submission" date="2016-11" db="EMBL/GenBank/DDBJ databases">
        <title>Draft Genome Sequences of Nine Cyanobacterial Strains from Diverse Habitats.</title>
        <authorList>
            <person name="Zhu T."/>
            <person name="Hou S."/>
            <person name="Lu X."/>
            <person name="Hess W.R."/>
        </authorList>
    </citation>
    <scope>NUCLEOTIDE SEQUENCE [LARGE SCALE GENOMIC DNA]</scope>
    <source>
        <strain evidence="2 3">IAM M-71</strain>
    </source>
</reference>
<feature type="compositionally biased region" description="Polar residues" evidence="1">
    <location>
        <begin position="34"/>
        <end position="47"/>
    </location>
</feature>
<dbReference type="Proteomes" id="UP000185860">
    <property type="component" value="Unassembled WGS sequence"/>
</dbReference>
<dbReference type="RefSeq" id="WP_073597067.1">
    <property type="nucleotide sequence ID" value="NZ_MRCE01000054.1"/>
</dbReference>
<sequence length="221" mass="24094">MTTNNESNPSNTFSVSDALEEAKAQGANKRNSKANKQASPSVESQTPEPDLNQQHQDAQQQLDELLSGDSIISNVQKRTQQELLAALHLQRQEDLEILQRGIQSGARKRDIYVAGEQLGFARAGNQASILPLLDQIEAIVQLAAQTEIPEKVQEQLPEEQLKQLSEINIDAAITKQLGDRLTPSQLKETPGGKSLKPLALQGETRLTTPLLLLAGTAANHQ</sequence>
<dbReference type="EMBL" id="MRCE01000054">
    <property type="protein sequence ID" value="OKH31117.1"/>
    <property type="molecule type" value="Genomic_DNA"/>
</dbReference>
<evidence type="ECO:0000256" key="1">
    <source>
        <dbReference type="SAM" id="MobiDB-lite"/>
    </source>
</evidence>
<protein>
    <submittedName>
        <fullName evidence="2">Uncharacterized protein</fullName>
    </submittedName>
</protein>
<evidence type="ECO:0000313" key="2">
    <source>
        <dbReference type="EMBL" id="OKH31117.1"/>
    </source>
</evidence>
<feature type="compositionally biased region" description="Polar residues" evidence="1">
    <location>
        <begin position="1"/>
        <end position="15"/>
    </location>
</feature>
<gene>
    <name evidence="2" type="ORF">NIES2119_29555</name>
</gene>
<comment type="caution">
    <text evidence="2">The sequence shown here is derived from an EMBL/GenBank/DDBJ whole genome shotgun (WGS) entry which is preliminary data.</text>
</comment>
<dbReference type="AlphaFoldDB" id="A0A1U7I4Q4"/>